<feature type="region of interest" description="Disordered" evidence="1">
    <location>
        <begin position="109"/>
        <end position="145"/>
    </location>
</feature>
<dbReference type="AlphaFoldDB" id="A0A086L4G5"/>
<evidence type="ECO:0000256" key="2">
    <source>
        <dbReference type="SAM" id="Phobius"/>
    </source>
</evidence>
<dbReference type="VEuPathDB" id="ToxoDB:TGP89_273980"/>
<keyword evidence="2" id="KW-0472">Membrane</keyword>
<keyword evidence="3" id="KW-0732">Signal</keyword>
<gene>
    <name evidence="4" type="ORF">TGP89_273980</name>
</gene>
<sequence>MKLSKKLVVALCCSAGVALNAAAGESTGEAVTAVATREMPGFEAPEIADNVEEGSEELQIAAPRSRRSSAAQSRKGHRNAAKLGRAAAVIAAILAALGGGYYMMNKETGDEQSAGDKSQEVSAEGTKKVADTPEEAAKPGPAAEGRKFRAARNALIGLGGTAGIAALAAALYQVIQGEGVFSDFLNGVPTTDGFDSMNGTTLPPWAPGAVPEN</sequence>
<keyword evidence="2" id="KW-1133">Transmembrane helix</keyword>
<feature type="compositionally biased region" description="Basic and acidic residues" evidence="1">
    <location>
        <begin position="125"/>
        <end position="137"/>
    </location>
</feature>
<dbReference type="Proteomes" id="UP000028828">
    <property type="component" value="Unassembled WGS sequence"/>
</dbReference>
<feature type="transmembrane region" description="Helical" evidence="2">
    <location>
        <begin position="83"/>
        <end position="103"/>
    </location>
</feature>
<evidence type="ECO:0000256" key="1">
    <source>
        <dbReference type="SAM" id="MobiDB-lite"/>
    </source>
</evidence>
<evidence type="ECO:0000256" key="3">
    <source>
        <dbReference type="SAM" id="SignalP"/>
    </source>
</evidence>
<dbReference type="OrthoDB" id="10577967at2759"/>
<proteinExistence type="predicted"/>
<name>A0A086L4G5_TOXGO</name>
<feature type="transmembrane region" description="Helical" evidence="2">
    <location>
        <begin position="154"/>
        <end position="175"/>
    </location>
</feature>
<protein>
    <submittedName>
        <fullName evidence="4">Putative transmembrane protein</fullName>
    </submittedName>
</protein>
<evidence type="ECO:0000313" key="5">
    <source>
        <dbReference type="Proteomes" id="UP000028828"/>
    </source>
</evidence>
<keyword evidence="2 4" id="KW-0812">Transmembrane</keyword>
<dbReference type="EMBL" id="AEYI02000147">
    <property type="protein sequence ID" value="KFG51533.1"/>
    <property type="molecule type" value="Genomic_DNA"/>
</dbReference>
<reference evidence="4 5" key="1">
    <citation type="submission" date="2014-03" db="EMBL/GenBank/DDBJ databases">
        <authorList>
            <person name="Sibley D."/>
            <person name="Venepally P."/>
            <person name="Karamycheva S."/>
            <person name="Hadjithomas M."/>
            <person name="Khan A."/>
            <person name="Brunk B."/>
            <person name="Roos D."/>
            <person name="Caler E."/>
            <person name="Lorenzi H."/>
        </authorList>
    </citation>
    <scope>NUCLEOTIDE SEQUENCE [LARGE SCALE GENOMIC DNA]</scope>
    <source>
        <strain evidence="5">p89</strain>
    </source>
</reference>
<feature type="signal peptide" evidence="3">
    <location>
        <begin position="1"/>
        <end position="23"/>
    </location>
</feature>
<accession>A0A086L4G5</accession>
<comment type="caution">
    <text evidence="4">The sequence shown here is derived from an EMBL/GenBank/DDBJ whole genome shotgun (WGS) entry which is preliminary data.</text>
</comment>
<evidence type="ECO:0000313" key="4">
    <source>
        <dbReference type="EMBL" id="KFG51533.1"/>
    </source>
</evidence>
<feature type="chain" id="PRO_5001809896" evidence="3">
    <location>
        <begin position="24"/>
        <end position="213"/>
    </location>
</feature>
<organism evidence="4 5">
    <name type="scientific">Toxoplasma gondii p89</name>
    <dbReference type="NCBI Taxonomy" id="943119"/>
    <lineage>
        <taxon>Eukaryota</taxon>
        <taxon>Sar</taxon>
        <taxon>Alveolata</taxon>
        <taxon>Apicomplexa</taxon>
        <taxon>Conoidasida</taxon>
        <taxon>Coccidia</taxon>
        <taxon>Eucoccidiorida</taxon>
        <taxon>Eimeriorina</taxon>
        <taxon>Sarcocystidae</taxon>
        <taxon>Toxoplasma</taxon>
    </lineage>
</organism>